<evidence type="ECO:0000256" key="5">
    <source>
        <dbReference type="ARBA" id="ARBA00023242"/>
    </source>
</evidence>
<dbReference type="GO" id="GO:0005634">
    <property type="term" value="C:nucleus"/>
    <property type="evidence" value="ECO:0007669"/>
    <property type="project" value="UniProtKB-SubCell"/>
</dbReference>
<dbReference type="EMBL" id="JNVN01000164">
    <property type="protein sequence ID" value="KHJ36014.1"/>
    <property type="molecule type" value="Genomic_DNA"/>
</dbReference>
<evidence type="ECO:0000313" key="6">
    <source>
        <dbReference type="EMBL" id="KHJ36014.1"/>
    </source>
</evidence>
<keyword evidence="7" id="KW-1185">Reference proteome</keyword>
<evidence type="ECO:0000256" key="4">
    <source>
        <dbReference type="ARBA" id="ARBA00022490"/>
    </source>
</evidence>
<evidence type="ECO:0000256" key="3">
    <source>
        <dbReference type="ARBA" id="ARBA00005902"/>
    </source>
</evidence>
<dbReference type="Gene3D" id="1.20.58.190">
    <property type="entry name" value="Translin, domain 1"/>
    <property type="match status" value="1"/>
</dbReference>
<dbReference type="InterPro" id="IPR016069">
    <property type="entry name" value="Translin_C"/>
</dbReference>
<dbReference type="HOGENOM" id="CLU_067225_2_1_1"/>
<dbReference type="CDD" id="cd14820">
    <property type="entry name" value="TRAX"/>
    <property type="match status" value="1"/>
</dbReference>
<dbReference type="Pfam" id="PF01997">
    <property type="entry name" value="Translin"/>
    <property type="match status" value="1"/>
</dbReference>
<dbReference type="InterPro" id="IPR016068">
    <property type="entry name" value="Translin_N"/>
</dbReference>
<name>A0A0B1PHJ5_UNCNE</name>
<organism evidence="6 7">
    <name type="scientific">Uncinula necator</name>
    <name type="common">Grape powdery mildew</name>
    <dbReference type="NCBI Taxonomy" id="52586"/>
    <lineage>
        <taxon>Eukaryota</taxon>
        <taxon>Fungi</taxon>
        <taxon>Dikarya</taxon>
        <taxon>Ascomycota</taxon>
        <taxon>Pezizomycotina</taxon>
        <taxon>Leotiomycetes</taxon>
        <taxon>Erysiphales</taxon>
        <taxon>Erysiphaceae</taxon>
        <taxon>Erysiphe</taxon>
    </lineage>
</organism>
<accession>A0A0B1PHJ5</accession>
<gene>
    <name evidence="6" type="ORF">EV44_g5191</name>
</gene>
<dbReference type="PANTHER" id="PTHR10741">
    <property type="entry name" value="TRANSLIN AND TRANSLIN ASSOCIATED PROTEIN X"/>
    <property type="match status" value="1"/>
</dbReference>
<dbReference type="GO" id="GO:0043565">
    <property type="term" value="F:sequence-specific DNA binding"/>
    <property type="evidence" value="ECO:0007669"/>
    <property type="project" value="InterPro"/>
</dbReference>
<evidence type="ECO:0000313" key="7">
    <source>
        <dbReference type="Proteomes" id="UP000030854"/>
    </source>
</evidence>
<keyword evidence="5" id="KW-0539">Nucleus</keyword>
<comment type="caution">
    <text evidence="6">The sequence shown here is derived from an EMBL/GenBank/DDBJ whole genome shotgun (WGS) entry which is preliminary data.</text>
</comment>
<dbReference type="Gene3D" id="1.20.58.200">
    <property type="entry name" value="Translin, domain 2"/>
    <property type="match status" value="1"/>
</dbReference>
<evidence type="ECO:0000256" key="2">
    <source>
        <dbReference type="ARBA" id="ARBA00004496"/>
    </source>
</evidence>
<dbReference type="InterPro" id="IPR036081">
    <property type="entry name" value="Translin_sf"/>
</dbReference>
<comment type="subcellular location">
    <subcellularLocation>
        <location evidence="2">Cytoplasm</location>
    </subcellularLocation>
    <subcellularLocation>
        <location evidence="1">Nucleus</location>
    </subcellularLocation>
</comment>
<evidence type="ECO:0000256" key="1">
    <source>
        <dbReference type="ARBA" id="ARBA00004123"/>
    </source>
</evidence>
<dbReference type="AlphaFoldDB" id="A0A0B1PHJ5"/>
<dbReference type="OMA" id="DTCMETC"/>
<proteinExistence type="inferred from homology"/>
<reference evidence="6 7" key="1">
    <citation type="journal article" date="2014" name="BMC Genomics">
        <title>Adaptive genomic structural variation in the grape powdery mildew pathogen, Erysiphe necator.</title>
        <authorList>
            <person name="Jones L."/>
            <person name="Riaz S."/>
            <person name="Morales-Cruz A."/>
            <person name="Amrine K.C."/>
            <person name="McGuire B."/>
            <person name="Gubler W.D."/>
            <person name="Walker M.A."/>
            <person name="Cantu D."/>
        </authorList>
    </citation>
    <scope>NUCLEOTIDE SEQUENCE [LARGE SCALE GENOMIC DNA]</scope>
    <source>
        <strain evidence="7">c</strain>
    </source>
</reference>
<dbReference type="InterPro" id="IPR002848">
    <property type="entry name" value="Translin_fam"/>
</dbReference>
<keyword evidence="4" id="KW-0963">Cytoplasm</keyword>
<sequence>MDWRLSSGIVTIKGVKRDRDGSSKIEQTSPFIPMFEVFRDNLDKHYDARERVIKASRDITAVSKKIIFALQRVYNLKDEIPPKIATEIQDKQLIVRNNFESIVPDLLGVNAWRYQHQISPGLQEFVEAVSLEYYLRNQSLISLEEATEILPPEIDLNVHDYILGIFDLVGELMRFAVTSMATTGKLPASKAGEGELRDILADLRQLRCKLEELDISSTSRSWLAKEVPNKMNTMKESIQKVETAVCGLTIRGQERPKGWLPDSSEMKGSAIEMY</sequence>
<dbReference type="Proteomes" id="UP000030854">
    <property type="component" value="Unassembled WGS sequence"/>
</dbReference>
<protein>
    <submittedName>
        <fullName evidence="6">Putative translin-associated protein x</fullName>
    </submittedName>
</protein>
<dbReference type="GO" id="GO:0005737">
    <property type="term" value="C:cytoplasm"/>
    <property type="evidence" value="ECO:0007669"/>
    <property type="project" value="UniProtKB-SubCell"/>
</dbReference>
<comment type="similarity">
    <text evidence="3">Belongs to the translin family.</text>
</comment>
<dbReference type="STRING" id="52586.A0A0B1PHJ5"/>
<dbReference type="SUPFAM" id="SSF74784">
    <property type="entry name" value="Translin"/>
    <property type="match status" value="1"/>
</dbReference>